<keyword evidence="6" id="KW-0813">Transport</keyword>
<feature type="transmembrane region" description="Helical" evidence="9">
    <location>
        <begin position="92"/>
        <end position="111"/>
    </location>
</feature>
<dbReference type="GO" id="GO:0006952">
    <property type="term" value="P:defense response"/>
    <property type="evidence" value="ECO:0007669"/>
    <property type="project" value="TreeGrafter"/>
</dbReference>
<evidence type="ECO:0000256" key="1">
    <source>
        <dbReference type="ARBA" id="ARBA00004141"/>
    </source>
</evidence>
<reference evidence="11" key="1">
    <citation type="submission" date="2022-07" db="EMBL/GenBank/DDBJ databases">
        <title>Phylogenomic reconstructions and comparative analyses of Kickxellomycotina fungi.</title>
        <authorList>
            <person name="Reynolds N.K."/>
            <person name="Stajich J.E."/>
            <person name="Barry K."/>
            <person name="Grigoriev I.V."/>
            <person name="Crous P."/>
            <person name="Smith M.E."/>
        </authorList>
    </citation>
    <scope>NUCLEOTIDE SEQUENCE</scope>
    <source>
        <strain evidence="11">NBRC 105413</strain>
    </source>
</reference>
<dbReference type="SUPFAM" id="SSF52343">
    <property type="entry name" value="Ferredoxin reductase-like, C-terminal NADP-linked domain"/>
    <property type="match status" value="1"/>
</dbReference>
<dbReference type="Pfam" id="PF01794">
    <property type="entry name" value="Ferric_reduct"/>
    <property type="match status" value="1"/>
</dbReference>
<dbReference type="Gene3D" id="3.40.50.80">
    <property type="entry name" value="Nucleotide-binding domain of ferredoxin-NADP reductase (FNR) module"/>
    <property type="match status" value="1"/>
</dbReference>
<name>A0A9W8CN23_9FUNG</name>
<dbReference type="GO" id="GO:0016175">
    <property type="term" value="F:superoxide-generating NAD(P)H oxidase activity"/>
    <property type="evidence" value="ECO:0007669"/>
    <property type="project" value="TreeGrafter"/>
</dbReference>
<dbReference type="InterPro" id="IPR013121">
    <property type="entry name" value="Fe_red_NAD-bd_6"/>
</dbReference>
<dbReference type="SUPFAM" id="SSF63380">
    <property type="entry name" value="Riboflavin synthase domain-like"/>
    <property type="match status" value="1"/>
</dbReference>
<keyword evidence="5" id="KW-0560">Oxidoreductase</keyword>
<comment type="subcellular location">
    <subcellularLocation>
        <location evidence="1">Membrane</location>
        <topology evidence="1">Multi-pass membrane protein</topology>
    </subcellularLocation>
</comment>
<feature type="transmembrane region" description="Helical" evidence="9">
    <location>
        <begin position="175"/>
        <end position="195"/>
    </location>
</feature>
<evidence type="ECO:0000256" key="7">
    <source>
        <dbReference type="ARBA" id="ARBA00023136"/>
    </source>
</evidence>
<dbReference type="SFLD" id="SFLDG01169">
    <property type="entry name" value="NADPH_oxidase_subgroup_(NOX)"/>
    <property type="match status" value="1"/>
</dbReference>
<dbReference type="InterPro" id="IPR013130">
    <property type="entry name" value="Fe3_Rdtase_TM_dom"/>
</dbReference>
<proteinExistence type="predicted"/>
<dbReference type="AlphaFoldDB" id="A0A9W8CN23"/>
<keyword evidence="3" id="KW-0249">Electron transport</keyword>
<dbReference type="CDD" id="cd06186">
    <property type="entry name" value="NOX_Duox_like_FAD_NADP"/>
    <property type="match status" value="1"/>
</dbReference>
<accession>A0A9W8CN23</accession>
<dbReference type="Proteomes" id="UP001145021">
    <property type="component" value="Unassembled WGS sequence"/>
</dbReference>
<evidence type="ECO:0000259" key="10">
    <source>
        <dbReference type="PROSITE" id="PS51384"/>
    </source>
</evidence>
<dbReference type="GO" id="GO:0006811">
    <property type="term" value="P:monoatomic ion transport"/>
    <property type="evidence" value="ECO:0007669"/>
    <property type="project" value="UniProtKB-KW"/>
</dbReference>
<gene>
    <name evidence="11" type="ORF">LPJ64_000426</name>
</gene>
<dbReference type="InterPro" id="IPR039261">
    <property type="entry name" value="FNR_nucleotide-bd"/>
</dbReference>
<dbReference type="GO" id="GO:0043020">
    <property type="term" value="C:NADPH oxidase complex"/>
    <property type="evidence" value="ECO:0007669"/>
    <property type="project" value="TreeGrafter"/>
</dbReference>
<comment type="caution">
    <text evidence="11">The sequence shown here is derived from an EMBL/GenBank/DDBJ whole genome shotgun (WGS) entry which is preliminary data.</text>
</comment>
<evidence type="ECO:0000313" key="11">
    <source>
        <dbReference type="EMBL" id="KAJ1648270.1"/>
    </source>
</evidence>
<evidence type="ECO:0000256" key="3">
    <source>
        <dbReference type="ARBA" id="ARBA00022982"/>
    </source>
</evidence>
<organism evidence="11 12">
    <name type="scientific">Coemansia asiatica</name>
    <dbReference type="NCBI Taxonomy" id="1052880"/>
    <lineage>
        <taxon>Eukaryota</taxon>
        <taxon>Fungi</taxon>
        <taxon>Fungi incertae sedis</taxon>
        <taxon>Zoopagomycota</taxon>
        <taxon>Kickxellomycotina</taxon>
        <taxon>Kickxellomycetes</taxon>
        <taxon>Kickxellales</taxon>
        <taxon>Kickxellaceae</taxon>
        <taxon>Coemansia</taxon>
    </lineage>
</organism>
<keyword evidence="6" id="KW-0406">Ion transport</keyword>
<dbReference type="PANTHER" id="PTHR11972:SF153">
    <property type="entry name" value="SUPEROXIDE-GENERATING NADPH OXIDASE HEAVY CHAIN SUBUNIT A"/>
    <property type="match status" value="1"/>
</dbReference>
<feature type="region of interest" description="Disordered" evidence="8">
    <location>
        <begin position="352"/>
        <end position="392"/>
    </location>
</feature>
<dbReference type="PROSITE" id="PS51384">
    <property type="entry name" value="FAD_FR"/>
    <property type="match status" value="1"/>
</dbReference>
<feature type="transmembrane region" description="Helical" evidence="9">
    <location>
        <begin position="131"/>
        <end position="149"/>
    </location>
</feature>
<dbReference type="PRINTS" id="PR00466">
    <property type="entry name" value="GP91PHOX"/>
</dbReference>
<evidence type="ECO:0000256" key="4">
    <source>
        <dbReference type="ARBA" id="ARBA00022989"/>
    </source>
</evidence>
<dbReference type="Gene3D" id="2.40.30.10">
    <property type="entry name" value="Translation factors"/>
    <property type="match status" value="1"/>
</dbReference>
<feature type="transmembrane region" description="Helical" evidence="9">
    <location>
        <begin position="202"/>
        <end position="220"/>
    </location>
</feature>
<keyword evidence="12" id="KW-1185">Reference proteome</keyword>
<keyword evidence="7 9" id="KW-0472">Membrane</keyword>
<evidence type="ECO:0000256" key="5">
    <source>
        <dbReference type="ARBA" id="ARBA00023002"/>
    </source>
</evidence>
<dbReference type="InterPro" id="IPR013112">
    <property type="entry name" value="FAD-bd_8"/>
</dbReference>
<feature type="compositionally biased region" description="Polar residues" evidence="8">
    <location>
        <begin position="357"/>
        <end position="379"/>
    </location>
</feature>
<evidence type="ECO:0000313" key="12">
    <source>
        <dbReference type="Proteomes" id="UP001145021"/>
    </source>
</evidence>
<dbReference type="InterPro" id="IPR050369">
    <property type="entry name" value="RBOH/FRE"/>
</dbReference>
<dbReference type="Pfam" id="PF08030">
    <property type="entry name" value="NAD_binding_6"/>
    <property type="match status" value="1"/>
</dbReference>
<dbReference type="EMBL" id="JANBOH010000008">
    <property type="protein sequence ID" value="KAJ1648270.1"/>
    <property type="molecule type" value="Genomic_DNA"/>
</dbReference>
<feature type="domain" description="FAD-binding FR-type" evidence="10">
    <location>
        <begin position="241"/>
        <end position="368"/>
    </location>
</feature>
<dbReference type="Pfam" id="PF08022">
    <property type="entry name" value="FAD_binding_8"/>
    <property type="match status" value="1"/>
</dbReference>
<evidence type="ECO:0000256" key="8">
    <source>
        <dbReference type="SAM" id="MobiDB-lite"/>
    </source>
</evidence>
<keyword evidence="4 9" id="KW-1133">Transmembrane helix</keyword>
<dbReference type="InterPro" id="IPR017938">
    <property type="entry name" value="Riboflavin_synthase-like_b-brl"/>
</dbReference>
<protein>
    <recommendedName>
        <fullName evidence="10">FAD-binding FR-type domain-containing protein</fullName>
    </recommendedName>
</protein>
<keyword evidence="2 9" id="KW-0812">Transmembrane</keyword>
<dbReference type="GO" id="GO:0042554">
    <property type="term" value="P:superoxide anion generation"/>
    <property type="evidence" value="ECO:0007669"/>
    <property type="project" value="TreeGrafter"/>
</dbReference>
<sequence>MSLQSIKANYLAETHAHQMAHNHAFDGHSSYIQGKATESSISAHMPKITIQRVLYISFWLAIQAIIVAYKSVDGKNNGDTMQGFNKGIETVIMLSLSFNFLLMSPTLMGFLRKTPLSRVLVIEKNTHAHKVVGYTLVVAIIIHTVSHYVKFHQLEVKTKGKMTFAMLAFHKKTGLIGHAMLFCLTFMMAAAMPIVRRKMFEVFYILHHLSFVIVILLFFHIPGTSFKYYIAGPGAIYLIDRLYRSVRSRTNRPEILSVIEHPSNVIELRFAKGDMDFQVGQYIYINIPSISWFQWHPFTLTSAPEDDELSVHIYVAGGWTNQLVRTFKDRAVRLPKKMEIVHHSVPVTPRAAKRDFNGSQSYGSSSGPADLLRSNSDMSGFTHGGKSNAGSQDFLPPELDYYSSSKALHNTNYMMGNNKALPAVPAGYDSLPTIMIDGPYGAPTQHVFDFENVVLICSGIGVTPMSSVLKSIYYQLSQAPHKRKFKKVYFIWVCREIKSLEWFRDLLAALDAEDIGHIVETRTYLTGPLSVDHIRNISMNQDRYGPDAVTGLYRSPTYYGRPNFDKIFEDIGRRNPDTDIGVFFCGSKQLGRKIRNVKRKWNNELMHRSTSFVYHEEKFT</sequence>
<dbReference type="InterPro" id="IPR000778">
    <property type="entry name" value="Cyt_b245_heavy_chain"/>
</dbReference>
<dbReference type="PANTHER" id="PTHR11972">
    <property type="entry name" value="NADPH OXIDASE"/>
    <property type="match status" value="1"/>
</dbReference>
<dbReference type="InterPro" id="IPR017927">
    <property type="entry name" value="FAD-bd_FR_type"/>
</dbReference>
<evidence type="ECO:0000256" key="9">
    <source>
        <dbReference type="SAM" id="Phobius"/>
    </source>
</evidence>
<evidence type="ECO:0000256" key="6">
    <source>
        <dbReference type="ARBA" id="ARBA00023065"/>
    </source>
</evidence>
<dbReference type="SFLD" id="SFLDS00052">
    <property type="entry name" value="Ferric_Reductase_Domain"/>
    <property type="match status" value="1"/>
</dbReference>
<feature type="transmembrane region" description="Helical" evidence="9">
    <location>
        <begin position="53"/>
        <end position="72"/>
    </location>
</feature>
<evidence type="ECO:0000256" key="2">
    <source>
        <dbReference type="ARBA" id="ARBA00022692"/>
    </source>
</evidence>